<dbReference type="Proteomes" id="UP000242180">
    <property type="component" value="Unassembled WGS sequence"/>
</dbReference>
<keyword evidence="9" id="KW-1185">Reference proteome</keyword>
<dbReference type="GO" id="GO:0033617">
    <property type="term" value="P:mitochondrial respiratory chain complex IV assembly"/>
    <property type="evidence" value="ECO:0007669"/>
    <property type="project" value="EnsemblFungi"/>
</dbReference>
<dbReference type="STRING" id="13706.A0A1X2HKJ7"/>
<keyword evidence="2" id="KW-0963">Cytoplasm</keyword>
<evidence type="ECO:0000256" key="5">
    <source>
        <dbReference type="ARBA" id="ARBA00038223"/>
    </source>
</evidence>
<gene>
    <name evidence="8" type="ORF">BCR43DRAFT_484390</name>
</gene>
<dbReference type="AlphaFoldDB" id="A0A1X2HKJ7"/>
<evidence type="ECO:0000313" key="8">
    <source>
        <dbReference type="EMBL" id="ORY99845.1"/>
    </source>
</evidence>
<feature type="domain" description="CHCH" evidence="7">
    <location>
        <begin position="30"/>
        <end position="63"/>
    </location>
</feature>
<evidence type="ECO:0000256" key="4">
    <source>
        <dbReference type="ARBA" id="ARBA00037279"/>
    </source>
</evidence>
<dbReference type="FunCoup" id="A0A1X2HKJ7">
    <property type="interactions" value="214"/>
</dbReference>
<dbReference type="OMA" id="GTNDEAC"/>
<proteinExistence type="inferred from homology"/>
<dbReference type="PANTHER" id="PTHR21107">
    <property type="entry name" value="CYTOCHROME C OXIDASE ASSEMBLY PROTEIN COX19"/>
    <property type="match status" value="1"/>
</dbReference>
<dbReference type="GO" id="GO:0030001">
    <property type="term" value="P:metal ion transport"/>
    <property type="evidence" value="ECO:0007669"/>
    <property type="project" value="EnsemblFungi"/>
</dbReference>
<dbReference type="Pfam" id="PF06747">
    <property type="entry name" value="CHCH"/>
    <property type="match status" value="1"/>
</dbReference>
<dbReference type="InterPro" id="IPR010625">
    <property type="entry name" value="CHCH"/>
</dbReference>
<reference evidence="8 9" key="1">
    <citation type="submission" date="2016-07" db="EMBL/GenBank/DDBJ databases">
        <title>Pervasive Adenine N6-methylation of Active Genes in Fungi.</title>
        <authorList>
            <consortium name="DOE Joint Genome Institute"/>
            <person name="Mondo S.J."/>
            <person name="Dannebaum R.O."/>
            <person name="Kuo R.C."/>
            <person name="Labutti K."/>
            <person name="Haridas S."/>
            <person name="Kuo A."/>
            <person name="Salamov A."/>
            <person name="Ahrendt S.R."/>
            <person name="Lipzen A."/>
            <person name="Sullivan W."/>
            <person name="Andreopoulos W.B."/>
            <person name="Clum A."/>
            <person name="Lindquist E."/>
            <person name="Daum C."/>
            <person name="Ramamoorthy G.K."/>
            <person name="Gryganskyi A."/>
            <person name="Culley D."/>
            <person name="Magnuson J.K."/>
            <person name="James T.Y."/>
            <person name="O'Malley M.A."/>
            <person name="Stajich J.E."/>
            <person name="Spatafora J.W."/>
            <person name="Visel A."/>
            <person name="Grigoriev I.V."/>
        </authorList>
    </citation>
    <scope>NUCLEOTIDE SEQUENCE [LARGE SCALE GENOMIC DNA]</scope>
    <source>
        <strain evidence="8 9">NRRL 2496</strain>
    </source>
</reference>
<name>A0A1X2HKJ7_SYNRA</name>
<evidence type="ECO:0000256" key="2">
    <source>
        <dbReference type="ARBA" id="ARBA00022490"/>
    </source>
</evidence>
<dbReference type="EMBL" id="MCGN01000002">
    <property type="protein sequence ID" value="ORY99845.1"/>
    <property type="molecule type" value="Genomic_DNA"/>
</dbReference>
<dbReference type="InParanoid" id="A0A1X2HKJ7"/>
<dbReference type="GO" id="GO:0005758">
    <property type="term" value="C:mitochondrial intermembrane space"/>
    <property type="evidence" value="ECO:0007669"/>
    <property type="project" value="EnsemblFungi"/>
</dbReference>
<dbReference type="PROSITE" id="PS51808">
    <property type="entry name" value="CHCH"/>
    <property type="match status" value="1"/>
</dbReference>
<comment type="similarity">
    <text evidence="5">Belongs to the COX19 family.</text>
</comment>
<evidence type="ECO:0000259" key="7">
    <source>
        <dbReference type="Pfam" id="PF06747"/>
    </source>
</evidence>
<evidence type="ECO:0000256" key="3">
    <source>
        <dbReference type="ARBA" id="ARBA00023157"/>
    </source>
</evidence>
<dbReference type="GO" id="GO:0005829">
    <property type="term" value="C:cytosol"/>
    <property type="evidence" value="ECO:0007669"/>
    <property type="project" value="EnsemblFungi"/>
</dbReference>
<organism evidence="8 9">
    <name type="scientific">Syncephalastrum racemosum</name>
    <name type="common">Filamentous fungus</name>
    <dbReference type="NCBI Taxonomy" id="13706"/>
    <lineage>
        <taxon>Eukaryota</taxon>
        <taxon>Fungi</taxon>
        <taxon>Fungi incertae sedis</taxon>
        <taxon>Mucoromycota</taxon>
        <taxon>Mucoromycotina</taxon>
        <taxon>Mucoromycetes</taxon>
        <taxon>Mucorales</taxon>
        <taxon>Syncephalastraceae</taxon>
        <taxon>Syncephalastrum</taxon>
    </lineage>
</organism>
<accession>A0A1X2HKJ7</accession>
<comment type="caution">
    <text evidence="8">The sequence shown here is derived from an EMBL/GenBank/DDBJ whole genome shotgun (WGS) entry which is preliminary data.</text>
</comment>
<keyword evidence="3" id="KW-1015">Disulfide bond</keyword>
<dbReference type="OrthoDB" id="268594at2759"/>
<dbReference type="InterPro" id="IPR009069">
    <property type="entry name" value="Cys_alpha_HP_mot_SF"/>
</dbReference>
<sequence>MAFGRTSNVESVTGKPPLFGSFPIDHEGECKEYMKQYMKCMKENKNNNGECRKLSRAYLQCRMDKNLMDKEDLNKLGFADLDDNKKASSSS</sequence>
<evidence type="ECO:0000313" key="9">
    <source>
        <dbReference type="Proteomes" id="UP000242180"/>
    </source>
</evidence>
<dbReference type="SUPFAM" id="SSF47072">
    <property type="entry name" value="Cysteine alpha-hairpin motif"/>
    <property type="match status" value="1"/>
</dbReference>
<protein>
    <recommendedName>
        <fullName evidence="6">Cytochrome c oxidase assembly protein COX19</fullName>
    </recommendedName>
</protein>
<dbReference type="PANTHER" id="PTHR21107:SF2">
    <property type="entry name" value="CYTOCHROME C OXIDASE ASSEMBLY PROTEIN COX19"/>
    <property type="match status" value="1"/>
</dbReference>
<dbReference type="InterPro" id="IPR051383">
    <property type="entry name" value="COX19"/>
</dbReference>
<evidence type="ECO:0000256" key="1">
    <source>
        <dbReference type="ARBA" id="ARBA00004496"/>
    </source>
</evidence>
<dbReference type="GO" id="GO:0005507">
    <property type="term" value="F:copper ion binding"/>
    <property type="evidence" value="ECO:0007669"/>
    <property type="project" value="EnsemblFungi"/>
</dbReference>
<comment type="subcellular location">
    <subcellularLocation>
        <location evidence="1">Cytoplasm</location>
    </subcellularLocation>
</comment>
<evidence type="ECO:0000256" key="6">
    <source>
        <dbReference type="ARBA" id="ARBA00039385"/>
    </source>
</evidence>
<comment type="function">
    <text evidence="4">Required for the assembly of mitochondrial cytochrome c oxidase.</text>
</comment>